<dbReference type="Proteomes" id="UP000027746">
    <property type="component" value="Unassembled WGS sequence"/>
</dbReference>
<evidence type="ECO:0000313" key="4">
    <source>
        <dbReference type="Proteomes" id="UP000027746"/>
    </source>
</evidence>
<protein>
    <submittedName>
        <fullName evidence="3">Membrane protein</fullName>
    </submittedName>
</protein>
<evidence type="ECO:0000256" key="2">
    <source>
        <dbReference type="SAM" id="SignalP"/>
    </source>
</evidence>
<keyword evidence="4" id="KW-1185">Reference proteome</keyword>
<keyword evidence="2" id="KW-0732">Signal</keyword>
<feature type="transmembrane region" description="Helical" evidence="1">
    <location>
        <begin position="293"/>
        <end position="313"/>
    </location>
</feature>
<feature type="transmembrane region" description="Helical" evidence="1">
    <location>
        <begin position="374"/>
        <end position="392"/>
    </location>
</feature>
<dbReference type="Pfam" id="PF13795">
    <property type="entry name" value="HupE_UreJ_2"/>
    <property type="match status" value="1"/>
</dbReference>
<feature type="signal peptide" evidence="2">
    <location>
        <begin position="1"/>
        <end position="32"/>
    </location>
</feature>
<comment type="caution">
    <text evidence="3">The sequence shown here is derived from an EMBL/GenBank/DDBJ whole genome shotgun (WGS) entry which is preliminary data.</text>
</comment>
<keyword evidence="1" id="KW-0472">Membrane</keyword>
<dbReference type="InterPro" id="IPR032809">
    <property type="entry name" value="Put_HupE_UreJ"/>
</dbReference>
<dbReference type="RefSeq" id="WP_037928666.1">
    <property type="nucleotide sequence ID" value="NZ_CP054599.1"/>
</dbReference>
<accession>A0A073IWK2</accession>
<dbReference type="AlphaFoldDB" id="A0A073IWK2"/>
<gene>
    <name evidence="3" type="ORF">SUH3_04700</name>
</gene>
<sequence>MINPFVKLTRKLRRIAAMSTLWLLTVASAAHAHEILPTIADLSDEGGTVTIQMRANVEAFLAGIDMDTVSDTDEAAQAEDYDALRARPVEEIREQMTGLVQKWNALPMLRADGAAVPLVLQGFEVAEAPDPQAPRQSLLTLVGQLPSGATEVVVAWPKGQGSLVLRQQGVDDPFTGYVESGADSGAIALSGGGALTGWGTFAGYIPVGFDHILPQGLDHILFVLGLFLLSTAWRPLLLQISAFTVAHTVTLALGALGIVSIPGSIVEPLIAASIVYVAIENIFWRKLSPWRPFVIFGFGLLHGLGFASVLGEFGLPADQFIPALLGFNVGVEVGQLTVVALAAIIVSLSVAAARAVELDGDEIFVQEQSVMFRAISITGSLVIALIGAWWVVERVFL</sequence>
<keyword evidence="1" id="KW-1133">Transmembrane helix</keyword>
<proteinExistence type="predicted"/>
<feature type="chain" id="PRO_5001691896" evidence="2">
    <location>
        <begin position="33"/>
        <end position="397"/>
    </location>
</feature>
<evidence type="ECO:0000313" key="3">
    <source>
        <dbReference type="EMBL" id="KEJ94723.1"/>
    </source>
</evidence>
<dbReference type="EMBL" id="JAMD01000010">
    <property type="protein sequence ID" value="KEJ94723.1"/>
    <property type="molecule type" value="Genomic_DNA"/>
</dbReference>
<name>A0A073IWK2_9RHOB</name>
<reference evidence="3 4" key="1">
    <citation type="submission" date="2014-01" db="EMBL/GenBank/DDBJ databases">
        <title>Sulfitobacter sp. H3 (MCCC 1A00686) Genome Sequencing.</title>
        <authorList>
            <person name="Lai Q."/>
            <person name="Hong Z."/>
        </authorList>
    </citation>
    <scope>NUCLEOTIDE SEQUENCE [LARGE SCALE GENOMIC DNA]</scope>
    <source>
        <strain evidence="3 4">H3</strain>
    </source>
</reference>
<keyword evidence="1" id="KW-0812">Transmembrane</keyword>
<dbReference type="GeneID" id="68869909"/>
<feature type="transmembrane region" description="Helical" evidence="1">
    <location>
        <begin position="333"/>
        <end position="353"/>
    </location>
</feature>
<organism evidence="3 4">
    <name type="scientific">Pseudosulfitobacter pseudonitzschiae</name>
    <dbReference type="NCBI Taxonomy" id="1402135"/>
    <lineage>
        <taxon>Bacteria</taxon>
        <taxon>Pseudomonadati</taxon>
        <taxon>Pseudomonadota</taxon>
        <taxon>Alphaproteobacteria</taxon>
        <taxon>Rhodobacterales</taxon>
        <taxon>Roseobacteraceae</taxon>
        <taxon>Pseudosulfitobacter</taxon>
    </lineage>
</organism>
<feature type="transmembrane region" description="Helical" evidence="1">
    <location>
        <begin position="265"/>
        <end position="284"/>
    </location>
</feature>
<dbReference type="OrthoDB" id="9808870at2"/>
<evidence type="ECO:0000256" key="1">
    <source>
        <dbReference type="SAM" id="Phobius"/>
    </source>
</evidence>